<dbReference type="FunFam" id="3.30.200.20:FF:000394">
    <property type="entry name" value="Leucine-rich repeat receptor-like protein kinase"/>
    <property type="match status" value="1"/>
</dbReference>
<dbReference type="EMBL" id="MNCJ02000327">
    <property type="protein sequence ID" value="KAF5779460.1"/>
    <property type="molecule type" value="Genomic_DNA"/>
</dbReference>
<evidence type="ECO:0000313" key="6">
    <source>
        <dbReference type="EMBL" id="KAF5779460.1"/>
    </source>
</evidence>
<proteinExistence type="predicted"/>
<dbReference type="Gene3D" id="1.10.510.10">
    <property type="entry name" value="Transferase(Phosphotransferase) domain 1"/>
    <property type="match status" value="1"/>
</dbReference>
<dbReference type="InterPro" id="IPR011009">
    <property type="entry name" value="Kinase-like_dom_sf"/>
</dbReference>
<keyword evidence="2" id="KW-0547">Nucleotide-binding</keyword>
<gene>
    <name evidence="6" type="ORF">HanXRQr2_Chr12g0559731</name>
</gene>
<dbReference type="Gene3D" id="3.30.200.20">
    <property type="entry name" value="Phosphorylase Kinase, domain 1"/>
    <property type="match status" value="1"/>
</dbReference>
<keyword evidence="7" id="KW-1185">Reference proteome</keyword>
<dbReference type="Proteomes" id="UP000215914">
    <property type="component" value="Unassembled WGS sequence"/>
</dbReference>
<dbReference type="PANTHER" id="PTHR47989">
    <property type="entry name" value="OS01G0750732 PROTEIN"/>
    <property type="match status" value="1"/>
</dbReference>
<keyword evidence="1" id="KW-0418">Kinase</keyword>
<evidence type="ECO:0000313" key="7">
    <source>
        <dbReference type="Proteomes" id="UP000215914"/>
    </source>
</evidence>
<feature type="domain" description="Protein kinase" evidence="5">
    <location>
        <begin position="104"/>
        <end position="349"/>
    </location>
</feature>
<dbReference type="AlphaFoldDB" id="A0A9K3HJF2"/>
<dbReference type="GO" id="GO:0005524">
    <property type="term" value="F:ATP binding"/>
    <property type="evidence" value="ECO:0007669"/>
    <property type="project" value="UniProtKB-KW"/>
</dbReference>
<evidence type="ECO:0000256" key="2">
    <source>
        <dbReference type="ARBA" id="ARBA00022741"/>
    </source>
</evidence>
<sequence length="382" mass="42500">MVHKVDLVIIGVSVGLAVGILIATLVFFGIWWYKRHKCPSSALPTNKSSVVEDTSIAFNNSVVTVKLSTYPAKTSPIATLLYTKASAASGLLKYSYKDVQNATKNFTTILGQGSFGPVYKAVMPAGEIVAVKALASDSKQGEKEFQTEVSLLGRLHHRNLVNLVGYCVDKRQRMLIYEYMRSGSLASFLYNEEKTTLNWEERLQIALDISHGIEYLHDGVADFGLSKEEEVYDDKKSCVKGTYGYIDPVYASTNKFTKKSDIYSFGIILFELITAIHPHQNLMEYVNLAAMSSDGADEILDKKLAGECDLEEVRTLARLAHRCLHKTPTKRPTIGEASQAIKKLKHRRRITRSETASFGGQEFSGFHRVATESVKTSMKPHK</sequence>
<feature type="transmembrane region" description="Helical" evidence="4">
    <location>
        <begin position="7"/>
        <end position="33"/>
    </location>
</feature>
<dbReference type="PROSITE" id="PS50011">
    <property type="entry name" value="PROTEIN_KINASE_DOM"/>
    <property type="match status" value="1"/>
</dbReference>
<keyword evidence="3" id="KW-0067">ATP-binding</keyword>
<dbReference type="PANTHER" id="PTHR47989:SF43">
    <property type="entry name" value="CALCIUM_CALMODULIN-REGULATED RECEPTOR-LIKE KINASE 2"/>
    <property type="match status" value="1"/>
</dbReference>
<organism evidence="6 7">
    <name type="scientific">Helianthus annuus</name>
    <name type="common">Common sunflower</name>
    <dbReference type="NCBI Taxonomy" id="4232"/>
    <lineage>
        <taxon>Eukaryota</taxon>
        <taxon>Viridiplantae</taxon>
        <taxon>Streptophyta</taxon>
        <taxon>Embryophyta</taxon>
        <taxon>Tracheophyta</taxon>
        <taxon>Spermatophyta</taxon>
        <taxon>Magnoliopsida</taxon>
        <taxon>eudicotyledons</taxon>
        <taxon>Gunneridae</taxon>
        <taxon>Pentapetalae</taxon>
        <taxon>asterids</taxon>
        <taxon>campanulids</taxon>
        <taxon>Asterales</taxon>
        <taxon>Asteraceae</taxon>
        <taxon>Asteroideae</taxon>
        <taxon>Heliantheae alliance</taxon>
        <taxon>Heliantheae</taxon>
        <taxon>Helianthus</taxon>
    </lineage>
</organism>
<protein>
    <recommendedName>
        <fullName evidence="5">Protein kinase domain-containing protein</fullName>
    </recommendedName>
</protein>
<dbReference type="InterPro" id="IPR000719">
    <property type="entry name" value="Prot_kinase_dom"/>
</dbReference>
<dbReference type="SUPFAM" id="SSF56112">
    <property type="entry name" value="Protein kinase-like (PK-like)"/>
    <property type="match status" value="1"/>
</dbReference>
<dbReference type="Gramene" id="mRNA:HanXRQr2_Chr12g0559731">
    <property type="protein sequence ID" value="mRNA:HanXRQr2_Chr12g0559731"/>
    <property type="gene ID" value="HanXRQr2_Chr12g0559731"/>
</dbReference>
<evidence type="ECO:0000259" key="5">
    <source>
        <dbReference type="PROSITE" id="PS50011"/>
    </source>
</evidence>
<dbReference type="Pfam" id="PF00069">
    <property type="entry name" value="Pkinase"/>
    <property type="match status" value="1"/>
</dbReference>
<dbReference type="InterPro" id="IPR001245">
    <property type="entry name" value="Ser-Thr/Tyr_kinase_cat_dom"/>
</dbReference>
<reference evidence="6" key="2">
    <citation type="submission" date="2020-06" db="EMBL/GenBank/DDBJ databases">
        <title>Helianthus annuus Genome sequencing and assembly Release 2.</title>
        <authorList>
            <person name="Gouzy J."/>
            <person name="Langlade N."/>
            <person name="Munos S."/>
        </authorList>
    </citation>
    <scope>NUCLEOTIDE SEQUENCE</scope>
    <source>
        <tissue evidence="6">Leaves</tissue>
    </source>
</reference>
<keyword evidence="4" id="KW-1133">Transmembrane helix</keyword>
<keyword evidence="1" id="KW-0723">Serine/threonine-protein kinase</keyword>
<comment type="caution">
    <text evidence="6">The sequence shown here is derived from an EMBL/GenBank/DDBJ whole genome shotgun (WGS) entry which is preliminary data.</text>
</comment>
<keyword evidence="4" id="KW-0812">Transmembrane</keyword>
<keyword evidence="4" id="KW-0472">Membrane</keyword>
<evidence type="ECO:0000256" key="4">
    <source>
        <dbReference type="SAM" id="Phobius"/>
    </source>
</evidence>
<evidence type="ECO:0000256" key="1">
    <source>
        <dbReference type="ARBA" id="ARBA00022527"/>
    </source>
</evidence>
<name>A0A9K3HJF2_HELAN</name>
<keyword evidence="6" id="KW-0808">Transferase</keyword>
<reference evidence="6" key="1">
    <citation type="journal article" date="2017" name="Nature">
        <title>The sunflower genome provides insights into oil metabolism, flowering and Asterid evolution.</title>
        <authorList>
            <person name="Badouin H."/>
            <person name="Gouzy J."/>
            <person name="Grassa C.J."/>
            <person name="Murat F."/>
            <person name="Staton S.E."/>
            <person name="Cottret L."/>
            <person name="Lelandais-Briere C."/>
            <person name="Owens G.L."/>
            <person name="Carrere S."/>
            <person name="Mayjonade B."/>
            <person name="Legrand L."/>
            <person name="Gill N."/>
            <person name="Kane N.C."/>
            <person name="Bowers J.E."/>
            <person name="Hubner S."/>
            <person name="Bellec A."/>
            <person name="Berard A."/>
            <person name="Berges H."/>
            <person name="Blanchet N."/>
            <person name="Boniface M.C."/>
            <person name="Brunel D."/>
            <person name="Catrice O."/>
            <person name="Chaidir N."/>
            <person name="Claudel C."/>
            <person name="Donnadieu C."/>
            <person name="Faraut T."/>
            <person name="Fievet G."/>
            <person name="Helmstetter N."/>
            <person name="King M."/>
            <person name="Knapp S.J."/>
            <person name="Lai Z."/>
            <person name="Le Paslier M.C."/>
            <person name="Lippi Y."/>
            <person name="Lorenzon L."/>
            <person name="Mandel J.R."/>
            <person name="Marage G."/>
            <person name="Marchand G."/>
            <person name="Marquand E."/>
            <person name="Bret-Mestries E."/>
            <person name="Morien E."/>
            <person name="Nambeesan S."/>
            <person name="Nguyen T."/>
            <person name="Pegot-Espagnet P."/>
            <person name="Pouilly N."/>
            <person name="Raftis F."/>
            <person name="Sallet E."/>
            <person name="Schiex T."/>
            <person name="Thomas J."/>
            <person name="Vandecasteele C."/>
            <person name="Vares D."/>
            <person name="Vear F."/>
            <person name="Vautrin S."/>
            <person name="Crespi M."/>
            <person name="Mangin B."/>
            <person name="Burke J.M."/>
            <person name="Salse J."/>
            <person name="Munos S."/>
            <person name="Vincourt P."/>
            <person name="Rieseberg L.H."/>
            <person name="Langlade N.B."/>
        </authorList>
    </citation>
    <scope>NUCLEOTIDE SEQUENCE</scope>
    <source>
        <tissue evidence="6">Leaves</tissue>
    </source>
</reference>
<accession>A0A9K3HJF2</accession>
<evidence type="ECO:0000256" key="3">
    <source>
        <dbReference type="ARBA" id="ARBA00022840"/>
    </source>
</evidence>
<dbReference type="Pfam" id="PF07714">
    <property type="entry name" value="PK_Tyr_Ser-Thr"/>
    <property type="match status" value="1"/>
</dbReference>
<dbReference type="GO" id="GO:0004674">
    <property type="term" value="F:protein serine/threonine kinase activity"/>
    <property type="evidence" value="ECO:0007669"/>
    <property type="project" value="UniProtKB-KW"/>
</dbReference>